<dbReference type="RefSeq" id="WP_229684783.1">
    <property type="nucleotide sequence ID" value="NZ_BMOD01000009.1"/>
</dbReference>
<dbReference type="Proteomes" id="UP000632222">
    <property type="component" value="Unassembled WGS sequence"/>
</dbReference>
<accession>A0ABQ2D4M9</accession>
<dbReference type="PANTHER" id="PTHR36974">
    <property type="entry name" value="MEMBRANE PROTEIN-RELATED"/>
    <property type="match status" value="1"/>
</dbReference>
<sequence length="140" mass="15985">MLRSLQQFTRRAWKNPAWKRRTRLSLGALFVFTGICHFWVPRMFLSIMPKWVPFPEAAVALSGAAEVAGGLGLLSKATRKPAGLGLVALLLLVFPANIQMLLWARKFPVPVWLLWLRLPLQPLLIWLVWWASQDETEARV</sequence>
<keyword evidence="1" id="KW-0472">Membrane</keyword>
<name>A0ABQ2D4M9_9DEIO</name>
<reference evidence="3" key="1">
    <citation type="journal article" date="2019" name="Int. J. Syst. Evol. Microbiol.">
        <title>The Global Catalogue of Microorganisms (GCM) 10K type strain sequencing project: providing services to taxonomists for standard genome sequencing and annotation.</title>
        <authorList>
            <consortium name="The Broad Institute Genomics Platform"/>
            <consortium name="The Broad Institute Genome Sequencing Center for Infectious Disease"/>
            <person name="Wu L."/>
            <person name="Ma J."/>
        </authorList>
    </citation>
    <scope>NUCLEOTIDE SEQUENCE [LARGE SCALE GENOMIC DNA]</scope>
    <source>
        <strain evidence="3">JCM 14370</strain>
    </source>
</reference>
<feature type="transmembrane region" description="Helical" evidence="1">
    <location>
        <begin position="21"/>
        <end position="40"/>
    </location>
</feature>
<dbReference type="EMBL" id="BMOD01000009">
    <property type="protein sequence ID" value="GGJ39344.1"/>
    <property type="molecule type" value="Genomic_DNA"/>
</dbReference>
<comment type="caution">
    <text evidence="2">The sequence shown here is derived from an EMBL/GenBank/DDBJ whole genome shotgun (WGS) entry which is preliminary data.</text>
</comment>
<keyword evidence="3" id="KW-1185">Reference proteome</keyword>
<dbReference type="PANTHER" id="PTHR36974:SF1">
    <property type="entry name" value="DOXX FAMILY MEMBRANE PROTEIN"/>
    <property type="match status" value="1"/>
</dbReference>
<keyword evidence="1" id="KW-0812">Transmembrane</keyword>
<evidence type="ECO:0000313" key="3">
    <source>
        <dbReference type="Proteomes" id="UP000632222"/>
    </source>
</evidence>
<feature type="transmembrane region" description="Helical" evidence="1">
    <location>
        <begin position="110"/>
        <end position="131"/>
    </location>
</feature>
<gene>
    <name evidence="2" type="ORF">GCM10008938_26760</name>
</gene>
<feature type="transmembrane region" description="Helical" evidence="1">
    <location>
        <begin position="86"/>
        <end position="104"/>
    </location>
</feature>
<feature type="transmembrane region" description="Helical" evidence="1">
    <location>
        <begin position="52"/>
        <end position="74"/>
    </location>
</feature>
<protein>
    <submittedName>
        <fullName evidence="2">Membrane protein</fullName>
    </submittedName>
</protein>
<evidence type="ECO:0000256" key="1">
    <source>
        <dbReference type="SAM" id="Phobius"/>
    </source>
</evidence>
<organism evidence="2 3">
    <name type="scientific">Deinococcus roseus</name>
    <dbReference type="NCBI Taxonomy" id="392414"/>
    <lineage>
        <taxon>Bacteria</taxon>
        <taxon>Thermotogati</taxon>
        <taxon>Deinococcota</taxon>
        <taxon>Deinococci</taxon>
        <taxon>Deinococcales</taxon>
        <taxon>Deinococcaceae</taxon>
        <taxon>Deinococcus</taxon>
    </lineage>
</organism>
<evidence type="ECO:0000313" key="2">
    <source>
        <dbReference type="EMBL" id="GGJ39344.1"/>
    </source>
</evidence>
<proteinExistence type="predicted"/>
<keyword evidence="1" id="KW-1133">Transmembrane helix</keyword>